<accession>A0AAD7FXI0</accession>
<feature type="domain" description="BTB" evidence="1">
    <location>
        <begin position="22"/>
        <end position="91"/>
    </location>
</feature>
<evidence type="ECO:0000313" key="2">
    <source>
        <dbReference type="EMBL" id="KAJ7648034.1"/>
    </source>
</evidence>
<protein>
    <recommendedName>
        <fullName evidence="1">BTB domain-containing protein</fullName>
    </recommendedName>
</protein>
<dbReference type="Gene3D" id="3.30.710.10">
    <property type="entry name" value="Potassium Channel Kv1.1, Chain A"/>
    <property type="match status" value="1"/>
</dbReference>
<gene>
    <name evidence="2" type="ORF">FB45DRAFT_895082</name>
</gene>
<dbReference type="EMBL" id="JARKIF010000002">
    <property type="protein sequence ID" value="KAJ7648034.1"/>
    <property type="molecule type" value="Genomic_DNA"/>
</dbReference>
<proteinExistence type="predicted"/>
<name>A0AAD7FXI0_9AGAR</name>
<comment type="caution">
    <text evidence="2">The sequence shown here is derived from an EMBL/GenBank/DDBJ whole genome shotgun (WGS) entry which is preliminary data.</text>
</comment>
<dbReference type="InterPro" id="IPR000210">
    <property type="entry name" value="BTB/POZ_dom"/>
</dbReference>
<keyword evidence="3" id="KW-1185">Reference proteome</keyword>
<dbReference type="Pfam" id="PF00651">
    <property type="entry name" value="BTB"/>
    <property type="match status" value="1"/>
</dbReference>
<dbReference type="SUPFAM" id="SSF54695">
    <property type="entry name" value="POZ domain"/>
    <property type="match status" value="1"/>
</dbReference>
<dbReference type="SMART" id="SM00225">
    <property type="entry name" value="BTB"/>
    <property type="match status" value="1"/>
</dbReference>
<sequence>MSDSDRAAHPFVPTAPFDDCSSDVILRSSDNVDFHVRRSILSAASPFFKQMFTLPQADCELDIPIIEVSESGLVLNSALRFWYPGAEPAAQETVDILRQTLEVLILKYDMQFLVCAAQKCLRGHLDAEAIAVFVIACRLRWKDVAEEAARATLKLPIRDFISPRVNSQFSVMNIDMYQALLHYHAQCGAVASAATRSLTWYRLARDTPGAYCKGPESKCRGSGDKLYLFSDGEHRLRGWFVDHLAELAAVLGRTPGGKVDIPELLLKANQGSHVCPQCSKNGLARVIKFSAILEAHVQKELDSIELNLDL</sequence>
<dbReference type="PROSITE" id="PS50097">
    <property type="entry name" value="BTB"/>
    <property type="match status" value="1"/>
</dbReference>
<dbReference type="AlphaFoldDB" id="A0AAD7FXI0"/>
<reference evidence="2" key="1">
    <citation type="submission" date="2023-03" db="EMBL/GenBank/DDBJ databases">
        <title>Massive genome expansion in bonnet fungi (Mycena s.s.) driven by repeated elements and novel gene families across ecological guilds.</title>
        <authorList>
            <consortium name="Lawrence Berkeley National Laboratory"/>
            <person name="Harder C.B."/>
            <person name="Miyauchi S."/>
            <person name="Viragh M."/>
            <person name="Kuo A."/>
            <person name="Thoen E."/>
            <person name="Andreopoulos B."/>
            <person name="Lu D."/>
            <person name="Skrede I."/>
            <person name="Drula E."/>
            <person name="Henrissat B."/>
            <person name="Morin E."/>
            <person name="Kohler A."/>
            <person name="Barry K."/>
            <person name="LaButti K."/>
            <person name="Morin E."/>
            <person name="Salamov A."/>
            <person name="Lipzen A."/>
            <person name="Mereny Z."/>
            <person name="Hegedus B."/>
            <person name="Baldrian P."/>
            <person name="Stursova M."/>
            <person name="Weitz H."/>
            <person name="Taylor A."/>
            <person name="Grigoriev I.V."/>
            <person name="Nagy L.G."/>
            <person name="Martin F."/>
            <person name="Kauserud H."/>
        </authorList>
    </citation>
    <scope>NUCLEOTIDE SEQUENCE</scope>
    <source>
        <strain evidence="2">9284</strain>
    </source>
</reference>
<dbReference type="Proteomes" id="UP001221142">
    <property type="component" value="Unassembled WGS sequence"/>
</dbReference>
<dbReference type="InterPro" id="IPR011333">
    <property type="entry name" value="SKP1/BTB/POZ_sf"/>
</dbReference>
<evidence type="ECO:0000313" key="3">
    <source>
        <dbReference type="Proteomes" id="UP001221142"/>
    </source>
</evidence>
<organism evidence="2 3">
    <name type="scientific">Roridomyces roridus</name>
    <dbReference type="NCBI Taxonomy" id="1738132"/>
    <lineage>
        <taxon>Eukaryota</taxon>
        <taxon>Fungi</taxon>
        <taxon>Dikarya</taxon>
        <taxon>Basidiomycota</taxon>
        <taxon>Agaricomycotina</taxon>
        <taxon>Agaricomycetes</taxon>
        <taxon>Agaricomycetidae</taxon>
        <taxon>Agaricales</taxon>
        <taxon>Marasmiineae</taxon>
        <taxon>Mycenaceae</taxon>
        <taxon>Roridomyces</taxon>
    </lineage>
</organism>
<evidence type="ECO:0000259" key="1">
    <source>
        <dbReference type="PROSITE" id="PS50097"/>
    </source>
</evidence>